<dbReference type="SUPFAM" id="SSF47240">
    <property type="entry name" value="Ferritin-like"/>
    <property type="match status" value="1"/>
</dbReference>
<dbReference type="EMBL" id="JRYO01000037">
    <property type="protein sequence ID" value="KHE93767.1"/>
    <property type="molecule type" value="Genomic_DNA"/>
</dbReference>
<evidence type="ECO:0008006" key="3">
    <source>
        <dbReference type="Google" id="ProtNLM"/>
    </source>
</evidence>
<dbReference type="InterPro" id="IPR012347">
    <property type="entry name" value="Ferritin-like"/>
</dbReference>
<gene>
    <name evidence="1" type="ORF">SCABRO_00500</name>
</gene>
<dbReference type="eggNOG" id="ENOG5032DYT">
    <property type="taxonomic scope" value="Bacteria"/>
</dbReference>
<organism evidence="1 2">
    <name type="scientific">Candidatus Scalindua brodae</name>
    <dbReference type="NCBI Taxonomy" id="237368"/>
    <lineage>
        <taxon>Bacteria</taxon>
        <taxon>Pseudomonadati</taxon>
        <taxon>Planctomycetota</taxon>
        <taxon>Candidatus Brocadiia</taxon>
        <taxon>Candidatus Brocadiales</taxon>
        <taxon>Candidatus Scalinduaceae</taxon>
        <taxon>Candidatus Scalindua</taxon>
    </lineage>
</organism>
<name>A0A0B0EL19_9BACT</name>
<comment type="caution">
    <text evidence="1">The sequence shown here is derived from an EMBL/GenBank/DDBJ whole genome shotgun (WGS) entry which is preliminary data.</text>
</comment>
<dbReference type="Gene3D" id="1.20.1260.10">
    <property type="match status" value="1"/>
</dbReference>
<evidence type="ECO:0000313" key="2">
    <source>
        <dbReference type="Proteomes" id="UP000030652"/>
    </source>
</evidence>
<protein>
    <recommendedName>
        <fullName evidence="3">Rubrerythrin diiron-binding domain-containing protein</fullName>
    </recommendedName>
</protein>
<dbReference type="InterPro" id="IPR009078">
    <property type="entry name" value="Ferritin-like_SF"/>
</dbReference>
<dbReference type="Proteomes" id="UP000030652">
    <property type="component" value="Unassembled WGS sequence"/>
</dbReference>
<dbReference type="AlphaFoldDB" id="A0A0B0EL19"/>
<sequence>MENQYTLLFNEAIRVERNIASFYTLCATHFKDDQLFWQMLSEEEEHHAKILESGLDLLLEQGLFPGAILDLDIKELKATNDTLEDKIAECKEKMPGKKEAYSYALELEQASLEFFFQQTTSDKSDEKAIKIFDNLVGFDKDHAQRIQDLIDTTKFD</sequence>
<proteinExistence type="predicted"/>
<reference evidence="1 2" key="1">
    <citation type="submission" date="2014-10" db="EMBL/GenBank/DDBJ databases">
        <title>Draft genome of anammox bacterium scalindua brodae, obtained using differential coverage binning of sequence data from two enrichment reactors.</title>
        <authorList>
            <person name="Speth D.R."/>
            <person name="Russ L."/>
            <person name="Kartal B."/>
            <person name="Op den Camp H.J."/>
            <person name="Dutilh B.E."/>
            <person name="Jetten M.S."/>
        </authorList>
    </citation>
    <scope>NUCLEOTIDE SEQUENCE [LARGE SCALE GENOMIC DNA]</scope>
    <source>
        <strain evidence="1">RU1</strain>
    </source>
</reference>
<evidence type="ECO:0000313" key="1">
    <source>
        <dbReference type="EMBL" id="KHE93767.1"/>
    </source>
</evidence>
<accession>A0A0B0EL19</accession>